<organism evidence="3 4">
    <name type="scientific">Sandaracinomonas limnophila</name>
    <dbReference type="NCBI Taxonomy" id="1862386"/>
    <lineage>
        <taxon>Bacteria</taxon>
        <taxon>Pseudomonadati</taxon>
        <taxon>Bacteroidota</taxon>
        <taxon>Cytophagia</taxon>
        <taxon>Cytophagales</taxon>
        <taxon>Flectobacillaceae</taxon>
        <taxon>Sandaracinomonas</taxon>
    </lineage>
</organism>
<sequence length="235" mass="25943">MNKKMKKVLILLILLGIQFQNSAQSSLKNKNWWVIPSTLVGLGIVASSDQFKQNQVSFHDNNLQNFHTNADDFLQYTPILINVGLSLASSDKKNRQDKLARFAIGTVLYVGITQGLKRTLEIKRPDGGEHSFPSGHTTTAFFGAHLLAKEVKDSQPWLAVLGYGLATTTGALRVANNAHWVSDVLVGAGIGIASAELGTMIWDKYKSKFHNKHAFQLNPIVGNQLYAVQLTWDLN</sequence>
<evidence type="ECO:0000313" key="3">
    <source>
        <dbReference type="EMBL" id="RVU25031.1"/>
    </source>
</evidence>
<dbReference type="SUPFAM" id="SSF48317">
    <property type="entry name" value="Acid phosphatase/Vanadium-dependent haloperoxidase"/>
    <property type="match status" value="1"/>
</dbReference>
<gene>
    <name evidence="3" type="ORF">EOJ36_08480</name>
</gene>
<dbReference type="PANTHER" id="PTHR14969">
    <property type="entry name" value="SPHINGOSINE-1-PHOSPHATE PHOSPHOHYDROLASE"/>
    <property type="match status" value="1"/>
</dbReference>
<dbReference type="AlphaFoldDB" id="A0A437PS09"/>
<comment type="caution">
    <text evidence="3">The sequence shown here is derived from an EMBL/GenBank/DDBJ whole genome shotgun (WGS) entry which is preliminary data.</text>
</comment>
<dbReference type="Pfam" id="PF01569">
    <property type="entry name" value="PAP2"/>
    <property type="match status" value="1"/>
</dbReference>
<keyword evidence="1" id="KW-0732">Signal</keyword>
<evidence type="ECO:0000256" key="1">
    <source>
        <dbReference type="SAM" id="SignalP"/>
    </source>
</evidence>
<proteinExistence type="predicted"/>
<reference evidence="3 4" key="1">
    <citation type="submission" date="2019-01" db="EMBL/GenBank/DDBJ databases">
        <authorList>
            <person name="Chen W.-M."/>
        </authorList>
    </citation>
    <scope>NUCLEOTIDE SEQUENCE [LARGE SCALE GENOMIC DNA]</scope>
    <source>
        <strain evidence="3 4">FSY-15</strain>
    </source>
</reference>
<dbReference type="InterPro" id="IPR000326">
    <property type="entry name" value="PAP2/HPO"/>
</dbReference>
<dbReference type="SMART" id="SM00014">
    <property type="entry name" value="acidPPc"/>
    <property type="match status" value="1"/>
</dbReference>
<protein>
    <submittedName>
        <fullName evidence="3">Phosphatase PAP2 family protein</fullName>
    </submittedName>
</protein>
<name>A0A437PS09_9BACT</name>
<dbReference type="OrthoDB" id="9773582at2"/>
<accession>A0A437PS09</accession>
<feature type="chain" id="PRO_5019328343" evidence="1">
    <location>
        <begin position="24"/>
        <end position="235"/>
    </location>
</feature>
<keyword evidence="4" id="KW-1185">Reference proteome</keyword>
<evidence type="ECO:0000259" key="2">
    <source>
        <dbReference type="SMART" id="SM00014"/>
    </source>
</evidence>
<dbReference type="EMBL" id="SACY01000003">
    <property type="protein sequence ID" value="RVU25031.1"/>
    <property type="molecule type" value="Genomic_DNA"/>
</dbReference>
<dbReference type="InterPro" id="IPR036938">
    <property type="entry name" value="PAP2/HPO_sf"/>
</dbReference>
<feature type="domain" description="Phosphatidic acid phosphatase type 2/haloperoxidase" evidence="2">
    <location>
        <begin position="97"/>
        <end position="199"/>
    </location>
</feature>
<feature type="signal peptide" evidence="1">
    <location>
        <begin position="1"/>
        <end position="23"/>
    </location>
</feature>
<dbReference type="CDD" id="cd03394">
    <property type="entry name" value="PAP2_like_5"/>
    <property type="match status" value="1"/>
</dbReference>
<dbReference type="Gene3D" id="1.20.144.10">
    <property type="entry name" value="Phosphatidic acid phosphatase type 2/haloperoxidase"/>
    <property type="match status" value="1"/>
</dbReference>
<dbReference type="Proteomes" id="UP000282832">
    <property type="component" value="Unassembled WGS sequence"/>
</dbReference>
<dbReference type="PANTHER" id="PTHR14969:SF13">
    <property type="entry name" value="AT30094P"/>
    <property type="match status" value="1"/>
</dbReference>
<evidence type="ECO:0000313" key="4">
    <source>
        <dbReference type="Proteomes" id="UP000282832"/>
    </source>
</evidence>